<name>A0ABY9XQM8_9FLAO</name>
<dbReference type="EMBL" id="CP134537">
    <property type="protein sequence ID" value="WNH08244.1"/>
    <property type="molecule type" value="Genomic_DNA"/>
</dbReference>
<dbReference type="Gene3D" id="2.60.120.1130">
    <property type="match status" value="1"/>
</dbReference>
<dbReference type="Proteomes" id="UP001302806">
    <property type="component" value="Chromosome"/>
</dbReference>
<evidence type="ECO:0000313" key="1">
    <source>
        <dbReference type="EMBL" id="WNH08244.1"/>
    </source>
</evidence>
<dbReference type="RefSeq" id="WP_415864965.1">
    <property type="nucleotide sequence ID" value="NZ_CP134537.1"/>
</dbReference>
<accession>A0ABY9XQM8</accession>
<proteinExistence type="predicted"/>
<evidence type="ECO:0008006" key="3">
    <source>
        <dbReference type="Google" id="ProtNLM"/>
    </source>
</evidence>
<gene>
    <name evidence="1" type="ORF">RHP51_13955</name>
</gene>
<evidence type="ECO:0000313" key="2">
    <source>
        <dbReference type="Proteomes" id="UP001302806"/>
    </source>
</evidence>
<sequence length="165" mass="19068">MKSIKRRIVRKDKTSSTISLYPNVKSKPITESYKFSIENQADVIDDKIYFSPLFFLKTKENPFKLEKREFPVDFGYPSSTSYNLTINIPSGYKVESTPEPVQLVLPDNLGSYKYNISIKQNMIQLSIDTEINQSRISPIYYEALKAYFSGLLKKESEQIVLTKVE</sequence>
<protein>
    <recommendedName>
        <fullName evidence="3">DUF3858 domain-containing protein</fullName>
    </recommendedName>
</protein>
<reference evidence="1 2" key="1">
    <citation type="submission" date="2023-09" db="EMBL/GenBank/DDBJ databases">
        <title>Thalassobella suaedae gen. nov., sp. nov., a marine bacterium of the family Flavobacteriaceae isolated from a halophyte Suaeda japonica.</title>
        <authorList>
            <person name="Lee S.Y."/>
            <person name="Hwang C.Y."/>
        </authorList>
    </citation>
    <scope>NUCLEOTIDE SEQUENCE [LARGE SCALE GENOMIC DNA]</scope>
    <source>
        <strain evidence="1 2">HL-DH14</strain>
    </source>
</reference>
<organism evidence="1 2">
    <name type="scientific">Thalassobellus suaedae</name>
    <dbReference type="NCBI Taxonomy" id="3074124"/>
    <lineage>
        <taxon>Bacteria</taxon>
        <taxon>Pseudomonadati</taxon>
        <taxon>Bacteroidota</taxon>
        <taxon>Flavobacteriia</taxon>
        <taxon>Flavobacteriales</taxon>
        <taxon>Flavobacteriaceae</taxon>
        <taxon>Thalassobellus</taxon>
    </lineage>
</organism>